<dbReference type="EMBL" id="QPMH01000003">
    <property type="protein sequence ID" value="RDD62994.1"/>
    <property type="molecule type" value="Genomic_DNA"/>
</dbReference>
<dbReference type="GO" id="GO:0032259">
    <property type="term" value="P:methylation"/>
    <property type="evidence" value="ECO:0007669"/>
    <property type="project" value="UniProtKB-KW"/>
</dbReference>
<dbReference type="AlphaFoldDB" id="A0A369TEJ6"/>
<dbReference type="GO" id="GO:0008168">
    <property type="term" value="F:methyltransferase activity"/>
    <property type="evidence" value="ECO:0007669"/>
    <property type="project" value="UniProtKB-KW"/>
</dbReference>
<dbReference type="GO" id="GO:0015948">
    <property type="term" value="P:methanogenesis"/>
    <property type="evidence" value="ECO:0007669"/>
    <property type="project" value="InterPro"/>
</dbReference>
<evidence type="ECO:0000256" key="1">
    <source>
        <dbReference type="ARBA" id="ARBA00007137"/>
    </source>
</evidence>
<dbReference type="InterPro" id="IPR038601">
    <property type="entry name" value="MttB-like_sf"/>
</dbReference>
<proteinExistence type="inferred from homology"/>
<gene>
    <name evidence="4" type="ORF">DRB17_04255</name>
</gene>
<evidence type="ECO:0000313" key="4">
    <source>
        <dbReference type="EMBL" id="RDD62994.1"/>
    </source>
</evidence>
<sequence length="438" mass="47936">MEEILRQQPTFDPLSHEQAATIEAQAERILDEVGFEIREQPDLRELFRAAGATIRDERVHIPPGLARDIVRESAPRRFAQRARNPQRSVSYGAGATNFAPAYGPPFVHDLHGRRRYARLEDFRNFAKLSQTSDGLDFTGGIYCEPSDTASLTRHLDMMMALLTLTDKPLKGFIRTPTQVADSLEMTRIAFGEEVFNSECCLLNLFNIESPLILAGPIAEGLRLTAEANQAVLISSYSMMGMTSPVTMGGALALMLAEITAGAALTQLVRRGAPVICGIYAVPFSMTAMRPVFGAIESHFAMMAGAQLARRLGLPFRADGAVTSAKLPDAQAAQDAALGFQAAIYSGSDFVLHSAGWLEAGLAISYEKFLADCRILSRVRRELASLRTNFSPAPPEDDTDDLPDCRAVLDAYERPPMDSDVEEKLSSFVADRKRLYIAA</sequence>
<organism evidence="4 5">
    <name type="scientific">Ferruginivarius sediminum</name>
    <dbReference type="NCBI Taxonomy" id="2661937"/>
    <lineage>
        <taxon>Bacteria</taxon>
        <taxon>Pseudomonadati</taxon>
        <taxon>Pseudomonadota</taxon>
        <taxon>Alphaproteobacteria</taxon>
        <taxon>Rhodospirillales</taxon>
        <taxon>Rhodospirillaceae</taxon>
        <taxon>Ferruginivarius</taxon>
    </lineage>
</organism>
<dbReference type="Proteomes" id="UP000253941">
    <property type="component" value="Unassembled WGS sequence"/>
</dbReference>
<protein>
    <submittedName>
        <fullName evidence="4">Trimethylamine methyltransferase</fullName>
    </submittedName>
</protein>
<accession>A0A369TEJ6</accession>
<keyword evidence="5" id="KW-1185">Reference proteome</keyword>
<reference evidence="4 5" key="1">
    <citation type="submission" date="2018-07" db="EMBL/GenBank/DDBJ databases">
        <title>Venubactetium sediminum gen. nov., sp. nov., isolated from a marine solar saltern.</title>
        <authorList>
            <person name="Wang S."/>
        </authorList>
    </citation>
    <scope>NUCLEOTIDE SEQUENCE [LARGE SCALE GENOMIC DNA]</scope>
    <source>
        <strain evidence="4 5">WD2A32</strain>
    </source>
</reference>
<comment type="similarity">
    <text evidence="1">Belongs to the trimethylamine methyltransferase family.</text>
</comment>
<evidence type="ECO:0000256" key="3">
    <source>
        <dbReference type="ARBA" id="ARBA00022679"/>
    </source>
</evidence>
<dbReference type="InterPro" id="IPR010426">
    <property type="entry name" value="MTTB_MeTrfase"/>
</dbReference>
<evidence type="ECO:0000313" key="5">
    <source>
        <dbReference type="Proteomes" id="UP000253941"/>
    </source>
</evidence>
<comment type="caution">
    <text evidence="4">The sequence shown here is derived from an EMBL/GenBank/DDBJ whole genome shotgun (WGS) entry which is preliminary data.</text>
</comment>
<dbReference type="RefSeq" id="WP_114580945.1">
    <property type="nucleotide sequence ID" value="NZ_QPMH01000003.1"/>
</dbReference>
<dbReference type="Gene3D" id="3.20.20.480">
    <property type="entry name" value="Trimethylamine methyltransferase-like"/>
    <property type="match status" value="1"/>
</dbReference>
<keyword evidence="3 4" id="KW-0808">Transferase</keyword>
<name>A0A369TEJ6_9PROT</name>
<dbReference type="Pfam" id="PF06253">
    <property type="entry name" value="MTTB"/>
    <property type="match status" value="1"/>
</dbReference>
<evidence type="ECO:0000256" key="2">
    <source>
        <dbReference type="ARBA" id="ARBA00022603"/>
    </source>
</evidence>
<keyword evidence="2 4" id="KW-0489">Methyltransferase</keyword>